<reference evidence="7 8" key="1">
    <citation type="submission" date="2013-08" db="EMBL/GenBank/DDBJ databases">
        <authorList>
            <person name="Huang J."/>
            <person name="Wang G."/>
        </authorList>
    </citation>
    <scope>NUCLEOTIDE SEQUENCE [LARGE SCALE GENOMIC DNA]</scope>
    <source>
        <strain evidence="7 8">JSM 076056</strain>
    </source>
</reference>
<protein>
    <submittedName>
        <fullName evidence="7">Ribonuclease yfkH</fullName>
    </submittedName>
</protein>
<dbReference type="RefSeq" id="WP_026799418.1">
    <property type="nucleotide sequence ID" value="NZ_AULI01000002.1"/>
</dbReference>
<dbReference type="Proteomes" id="UP000030528">
    <property type="component" value="Unassembled WGS sequence"/>
</dbReference>
<evidence type="ECO:0000256" key="5">
    <source>
        <dbReference type="ARBA" id="ARBA00023136"/>
    </source>
</evidence>
<keyword evidence="2" id="KW-1003">Cell membrane</keyword>
<dbReference type="GO" id="GO:0005886">
    <property type="term" value="C:plasma membrane"/>
    <property type="evidence" value="ECO:0007669"/>
    <property type="project" value="UniProtKB-SubCell"/>
</dbReference>
<feature type="transmembrane region" description="Helical" evidence="6">
    <location>
        <begin position="127"/>
        <end position="149"/>
    </location>
</feature>
<evidence type="ECO:0000313" key="7">
    <source>
        <dbReference type="EMBL" id="KGX91927.1"/>
    </source>
</evidence>
<name>A0A0A5I7W3_9BACI</name>
<evidence type="ECO:0000256" key="3">
    <source>
        <dbReference type="ARBA" id="ARBA00022692"/>
    </source>
</evidence>
<keyword evidence="5 6" id="KW-0472">Membrane</keyword>
<dbReference type="STRING" id="1385510.GCA_000425205_00637"/>
<gene>
    <name evidence="7" type="ORF">N781_02495</name>
</gene>
<dbReference type="EMBL" id="AVPE01000008">
    <property type="protein sequence ID" value="KGX91927.1"/>
    <property type="molecule type" value="Genomic_DNA"/>
</dbReference>
<dbReference type="PIRSF" id="PIRSF035875">
    <property type="entry name" value="RNase_BN"/>
    <property type="match status" value="1"/>
</dbReference>
<accession>A0A0A5I7W3</accession>
<evidence type="ECO:0000313" key="8">
    <source>
        <dbReference type="Proteomes" id="UP000030528"/>
    </source>
</evidence>
<dbReference type="eggNOG" id="COG1295">
    <property type="taxonomic scope" value="Bacteria"/>
</dbReference>
<evidence type="ECO:0000256" key="6">
    <source>
        <dbReference type="SAM" id="Phobius"/>
    </source>
</evidence>
<keyword evidence="8" id="KW-1185">Reference proteome</keyword>
<dbReference type="InterPro" id="IPR017039">
    <property type="entry name" value="Virul_fac_BrkB"/>
</dbReference>
<dbReference type="NCBIfam" id="TIGR00765">
    <property type="entry name" value="yihY_not_rbn"/>
    <property type="match status" value="1"/>
</dbReference>
<feature type="transmembrane region" description="Helical" evidence="6">
    <location>
        <begin position="28"/>
        <end position="49"/>
    </location>
</feature>
<evidence type="ECO:0000256" key="2">
    <source>
        <dbReference type="ARBA" id="ARBA00022475"/>
    </source>
</evidence>
<comment type="subcellular location">
    <subcellularLocation>
        <location evidence="1">Cell membrane</location>
        <topology evidence="1">Multi-pass membrane protein</topology>
    </subcellularLocation>
</comment>
<feature type="transmembrane region" description="Helical" evidence="6">
    <location>
        <begin position="169"/>
        <end position="191"/>
    </location>
</feature>
<proteinExistence type="predicted"/>
<comment type="caution">
    <text evidence="7">The sequence shown here is derived from an EMBL/GenBank/DDBJ whole genome shotgun (WGS) entry which is preliminary data.</text>
</comment>
<keyword evidence="3 6" id="KW-0812">Transmembrane</keyword>
<dbReference type="OrthoDB" id="9775903at2"/>
<dbReference type="PANTHER" id="PTHR30213">
    <property type="entry name" value="INNER MEMBRANE PROTEIN YHJD"/>
    <property type="match status" value="1"/>
</dbReference>
<organism evidence="7 8">
    <name type="scientific">Pontibacillus halophilus JSM 076056 = DSM 19796</name>
    <dbReference type="NCBI Taxonomy" id="1385510"/>
    <lineage>
        <taxon>Bacteria</taxon>
        <taxon>Bacillati</taxon>
        <taxon>Bacillota</taxon>
        <taxon>Bacilli</taxon>
        <taxon>Bacillales</taxon>
        <taxon>Bacillaceae</taxon>
        <taxon>Pontibacillus</taxon>
    </lineage>
</organism>
<feature type="transmembrane region" description="Helical" evidence="6">
    <location>
        <begin position="238"/>
        <end position="266"/>
    </location>
</feature>
<sequence>MNKWIQYGKDIFEEFKKDNLPVLAAAQAYYYLLAIVPLVILVLSVLPYLQISPDRAIDFMGELIPGEMMTVFRENIISLVDSPKGGLLTIGIIGTLWSASNGINAFIKSANIAYDVDETRSFIKVRLLSIVLTLGMIVTFAVSLVLPIFGDVIITIINRFTTLPSEMSILLQASRWIVSSLVMIGVLMMLYHLAPNLDYPFRHVLPGAILATVLWQFISLLFSFYVSNFGNYSATYGSLGGVIVLMLWLFLTGLILMIGAELNVVYHRKHKQNRESALES</sequence>
<dbReference type="PANTHER" id="PTHR30213:SF0">
    <property type="entry name" value="UPF0761 MEMBRANE PROTEIN YIHY"/>
    <property type="match status" value="1"/>
</dbReference>
<dbReference type="Pfam" id="PF03631">
    <property type="entry name" value="Virul_fac_BrkB"/>
    <property type="match status" value="1"/>
</dbReference>
<evidence type="ECO:0000256" key="1">
    <source>
        <dbReference type="ARBA" id="ARBA00004651"/>
    </source>
</evidence>
<feature type="transmembrane region" description="Helical" evidence="6">
    <location>
        <begin position="203"/>
        <end position="226"/>
    </location>
</feature>
<keyword evidence="4 6" id="KW-1133">Transmembrane helix</keyword>
<dbReference type="AlphaFoldDB" id="A0A0A5I7W3"/>
<evidence type="ECO:0000256" key="4">
    <source>
        <dbReference type="ARBA" id="ARBA00022989"/>
    </source>
</evidence>